<name>A0ACA9SAY3_9GLOM</name>
<reference evidence="1" key="1">
    <citation type="submission" date="2021-06" db="EMBL/GenBank/DDBJ databases">
        <authorList>
            <person name="Kallberg Y."/>
            <person name="Tangrot J."/>
            <person name="Rosling A."/>
        </authorList>
    </citation>
    <scope>NUCLEOTIDE SEQUENCE</scope>
    <source>
        <strain evidence="1">MA461A</strain>
    </source>
</reference>
<feature type="non-terminal residue" evidence="1">
    <location>
        <position position="1"/>
    </location>
</feature>
<gene>
    <name evidence="1" type="ORF">RPERSI_LOCUS29051</name>
</gene>
<organism evidence="1 2">
    <name type="scientific">Racocetra persica</name>
    <dbReference type="NCBI Taxonomy" id="160502"/>
    <lineage>
        <taxon>Eukaryota</taxon>
        <taxon>Fungi</taxon>
        <taxon>Fungi incertae sedis</taxon>
        <taxon>Mucoromycota</taxon>
        <taxon>Glomeromycotina</taxon>
        <taxon>Glomeromycetes</taxon>
        <taxon>Diversisporales</taxon>
        <taxon>Gigasporaceae</taxon>
        <taxon>Racocetra</taxon>
    </lineage>
</organism>
<accession>A0ACA9SAY3</accession>
<protein>
    <submittedName>
        <fullName evidence="1">32278_t:CDS:1</fullName>
    </submittedName>
</protein>
<evidence type="ECO:0000313" key="2">
    <source>
        <dbReference type="Proteomes" id="UP000789920"/>
    </source>
</evidence>
<evidence type="ECO:0000313" key="1">
    <source>
        <dbReference type="EMBL" id="CAG8834043.1"/>
    </source>
</evidence>
<feature type="non-terminal residue" evidence="1">
    <location>
        <position position="53"/>
    </location>
</feature>
<sequence>DTLPDEWSSDGYESWILDRVTRQIRDEFHRAVKAINKSRNISTELRDITKGLL</sequence>
<proteinExistence type="predicted"/>
<keyword evidence="2" id="KW-1185">Reference proteome</keyword>
<dbReference type="EMBL" id="CAJVQC010108072">
    <property type="protein sequence ID" value="CAG8834043.1"/>
    <property type="molecule type" value="Genomic_DNA"/>
</dbReference>
<dbReference type="Proteomes" id="UP000789920">
    <property type="component" value="Unassembled WGS sequence"/>
</dbReference>
<comment type="caution">
    <text evidence="1">The sequence shown here is derived from an EMBL/GenBank/DDBJ whole genome shotgun (WGS) entry which is preliminary data.</text>
</comment>